<accession>A0A8S5UTC5</accession>
<name>A0A8S5UTC5_9CAUD</name>
<sequence>MTYDEYYNGISSEVADRLAKEICSSPIHIYRPTSEGIDELVEEIFSLPIHVGGLTKTFISIDAQEVISSAKGSILVLLYDLFNLKNYKNAIEFMRQQSDYMEYENGLILKSKNFIAIRYNDNIDDCYYINLTLGSKNRCTFDIDRSAINSINEYELKIDNLLFRIALTGYLYYLIELANQYIKWLYCRSNLTAPTILLKDNRTGTIDTIRTILYTNDNIREFLEKIMDEENISYSKLY</sequence>
<proteinExistence type="predicted"/>
<dbReference type="EMBL" id="BK016136">
    <property type="protein sequence ID" value="DAF97717.1"/>
    <property type="molecule type" value="Genomic_DNA"/>
</dbReference>
<evidence type="ECO:0000313" key="1">
    <source>
        <dbReference type="EMBL" id="DAF97717.1"/>
    </source>
</evidence>
<reference evidence="1" key="1">
    <citation type="journal article" date="2021" name="Proc. Natl. Acad. Sci. U.S.A.">
        <title>A Catalog of Tens of Thousands of Viruses from Human Metagenomes Reveals Hidden Associations with Chronic Diseases.</title>
        <authorList>
            <person name="Tisza M.J."/>
            <person name="Buck C.B."/>
        </authorList>
    </citation>
    <scope>NUCLEOTIDE SEQUENCE</scope>
    <source>
        <strain evidence="1">CtYA416</strain>
    </source>
</reference>
<organism evidence="1">
    <name type="scientific">Myoviridae sp. ctYA416</name>
    <dbReference type="NCBI Taxonomy" id="2825125"/>
    <lineage>
        <taxon>Viruses</taxon>
        <taxon>Duplodnaviria</taxon>
        <taxon>Heunggongvirae</taxon>
        <taxon>Uroviricota</taxon>
        <taxon>Caudoviricetes</taxon>
    </lineage>
</organism>
<protein>
    <submittedName>
        <fullName evidence="1">Uncharacterized protein</fullName>
    </submittedName>
</protein>